<feature type="binding site" evidence="7">
    <location>
        <position position="40"/>
    </location>
    <ligand>
        <name>ATP</name>
        <dbReference type="ChEBI" id="CHEBI:30616"/>
    </ligand>
</feature>
<keyword evidence="9" id="KW-0812">Transmembrane</keyword>
<gene>
    <name evidence="11" type="ORF">FNL39_105139</name>
</gene>
<keyword evidence="12" id="KW-1185">Reference proteome</keyword>
<evidence type="ECO:0000259" key="10">
    <source>
        <dbReference type="PROSITE" id="PS50011"/>
    </source>
</evidence>
<evidence type="ECO:0000256" key="7">
    <source>
        <dbReference type="PROSITE-ProRule" id="PRU10141"/>
    </source>
</evidence>
<keyword evidence="3" id="KW-0808">Transferase</keyword>
<dbReference type="InterPro" id="IPR017441">
    <property type="entry name" value="Protein_kinase_ATP_BS"/>
</dbReference>
<dbReference type="EMBL" id="VMSD01000005">
    <property type="protein sequence ID" value="KAF0846228.1"/>
    <property type="molecule type" value="Genomic_DNA"/>
</dbReference>
<feature type="compositionally biased region" description="Low complexity" evidence="8">
    <location>
        <begin position="429"/>
        <end position="442"/>
    </location>
</feature>
<dbReference type="SMART" id="SM00220">
    <property type="entry name" value="S_TKc"/>
    <property type="match status" value="1"/>
</dbReference>
<dbReference type="Pfam" id="PF00069">
    <property type="entry name" value="Pkinase"/>
    <property type="match status" value="1"/>
</dbReference>
<dbReference type="PROSITE" id="PS00107">
    <property type="entry name" value="PROTEIN_KINASE_ATP"/>
    <property type="match status" value="1"/>
</dbReference>
<dbReference type="InterPro" id="IPR000719">
    <property type="entry name" value="Prot_kinase_dom"/>
</dbReference>
<evidence type="ECO:0000256" key="8">
    <source>
        <dbReference type="SAM" id="MobiDB-lite"/>
    </source>
</evidence>
<evidence type="ECO:0000256" key="2">
    <source>
        <dbReference type="ARBA" id="ARBA00022527"/>
    </source>
</evidence>
<feature type="domain" description="Protein kinase" evidence="10">
    <location>
        <begin position="11"/>
        <end position="275"/>
    </location>
</feature>
<evidence type="ECO:0000256" key="4">
    <source>
        <dbReference type="ARBA" id="ARBA00022741"/>
    </source>
</evidence>
<protein>
    <recommendedName>
        <fullName evidence="1">non-specific serine/threonine protein kinase</fullName>
        <ecNumber evidence="1">2.7.11.1</ecNumber>
    </recommendedName>
</protein>
<dbReference type="SUPFAM" id="SSF56112">
    <property type="entry name" value="Protein kinase-like (PK-like)"/>
    <property type="match status" value="1"/>
</dbReference>
<dbReference type="Gene3D" id="1.10.510.10">
    <property type="entry name" value="Transferase(Phosphotransferase) domain 1"/>
    <property type="match status" value="1"/>
</dbReference>
<evidence type="ECO:0000256" key="5">
    <source>
        <dbReference type="ARBA" id="ARBA00022777"/>
    </source>
</evidence>
<name>A0ABQ6YKP5_9NOCA</name>
<evidence type="ECO:0000313" key="12">
    <source>
        <dbReference type="Proteomes" id="UP000798951"/>
    </source>
</evidence>
<dbReference type="PANTHER" id="PTHR43289">
    <property type="entry name" value="MITOGEN-ACTIVATED PROTEIN KINASE KINASE KINASE 20-RELATED"/>
    <property type="match status" value="1"/>
</dbReference>
<evidence type="ECO:0000256" key="3">
    <source>
        <dbReference type="ARBA" id="ARBA00022679"/>
    </source>
</evidence>
<feature type="compositionally biased region" description="Low complexity" evidence="8">
    <location>
        <begin position="276"/>
        <end position="299"/>
    </location>
</feature>
<proteinExistence type="predicted"/>
<evidence type="ECO:0000256" key="9">
    <source>
        <dbReference type="SAM" id="Phobius"/>
    </source>
</evidence>
<keyword evidence="2" id="KW-0723">Serine/threonine-protein kinase</keyword>
<evidence type="ECO:0000313" key="11">
    <source>
        <dbReference type="EMBL" id="KAF0846228.1"/>
    </source>
</evidence>
<feature type="transmembrane region" description="Helical" evidence="9">
    <location>
        <begin position="402"/>
        <end position="424"/>
    </location>
</feature>
<dbReference type="InterPro" id="IPR011009">
    <property type="entry name" value="Kinase-like_dom_sf"/>
</dbReference>
<dbReference type="Gene3D" id="3.30.200.20">
    <property type="entry name" value="Phosphorylase Kinase, domain 1"/>
    <property type="match status" value="1"/>
</dbReference>
<reference evidence="11 12" key="1">
    <citation type="submission" date="2019-07" db="EMBL/GenBank/DDBJ databases">
        <title>Genomic Encyclopedia of Type Strains, Phase IV (KMG-IV): sequencing the most valuable type-strain genomes for metagenomic binning, comparative biology and taxonomic classification.</title>
        <authorList>
            <person name="Goeker M."/>
        </authorList>
    </citation>
    <scope>NUCLEOTIDE SEQUENCE [LARGE SCALE GENOMIC DNA]</scope>
    <source>
        <strain evidence="11 12">DSM 44831</strain>
    </source>
</reference>
<dbReference type="PROSITE" id="PS50011">
    <property type="entry name" value="PROTEIN_KINASE_DOM"/>
    <property type="match status" value="1"/>
</dbReference>
<keyword evidence="5 11" id="KW-0418">Kinase</keyword>
<keyword evidence="4 7" id="KW-0547">Nucleotide-binding</keyword>
<dbReference type="CDD" id="cd14014">
    <property type="entry name" value="STKc_PknB_like"/>
    <property type="match status" value="1"/>
</dbReference>
<feature type="region of interest" description="Disordered" evidence="8">
    <location>
        <begin position="456"/>
        <end position="488"/>
    </location>
</feature>
<feature type="compositionally biased region" description="Polar residues" evidence="8">
    <location>
        <begin position="468"/>
        <end position="486"/>
    </location>
</feature>
<dbReference type="GO" id="GO:0016301">
    <property type="term" value="F:kinase activity"/>
    <property type="evidence" value="ECO:0007669"/>
    <property type="project" value="UniProtKB-KW"/>
</dbReference>
<dbReference type="Proteomes" id="UP000798951">
    <property type="component" value="Unassembled WGS sequence"/>
</dbReference>
<keyword evidence="9" id="KW-0472">Membrane</keyword>
<dbReference type="InterPro" id="IPR008271">
    <property type="entry name" value="Ser/Thr_kinase_AS"/>
</dbReference>
<feature type="region of interest" description="Disordered" evidence="8">
    <location>
        <begin position="426"/>
        <end position="445"/>
    </location>
</feature>
<dbReference type="EC" id="2.7.11.1" evidence="1"/>
<organism evidence="11 12">
    <name type="scientific">Nocardia caishijiensis</name>
    <dbReference type="NCBI Taxonomy" id="184756"/>
    <lineage>
        <taxon>Bacteria</taxon>
        <taxon>Bacillati</taxon>
        <taxon>Actinomycetota</taxon>
        <taxon>Actinomycetes</taxon>
        <taxon>Mycobacteriales</taxon>
        <taxon>Nocardiaceae</taxon>
        <taxon>Nocardia</taxon>
    </lineage>
</organism>
<sequence>MLANGDVFAGYVIERQLGRGGMGSVYLAKHPRLPRLTALKLLNREMFFDQEVRARFEREADLVARLDHPNIVTVYDRGLDDEQLWISMQFIDGIDAASVEAQSLPPARALQIVKETADALDYAHGMGVLHRDVKPANILLARSGAGRGERVYLTDFGIARLRDDTGHLTQTGTFTATLAYASPEQLTGAALDHRSDQYSLACTLFWLFTGTGPFAATNPAAVIQGHLQQPPPPLSSVRPGLPPALDGVLARAMSKRPDDRFATCSDFAAAATAALSNPSSPALPLARPGTGPGMPITGGQRPTTGGAVPQTGSPFPVATQGPMTGSGMTGNAMTAGPMGTAAHTQGPMTAPPMRNQTPAPQTGGAYPQQSHQQFAAAPPRPPTGGGYTQYPQRPPSKSNTGLIIGIVIAVVLVLALLIGIGVAAGGGDSSTASTTSTTTTSAKHVTPDAAAISAEFSQMVPPDVDSETGYNGSTCWETDTSYTPTDNDGDPEFGSWVWQWRCYGGGDDSDNDPFYRFYVYNSAADVQAVIDSLPANTKSTDTNGGKQYTNYKFSDNGNKIVTVFTGDPDRAQFLMYSDSYAEADELLSWWRSAPLN</sequence>
<dbReference type="PROSITE" id="PS00108">
    <property type="entry name" value="PROTEIN_KINASE_ST"/>
    <property type="match status" value="1"/>
</dbReference>
<accession>A0ABQ6YKP5</accession>
<evidence type="ECO:0000256" key="1">
    <source>
        <dbReference type="ARBA" id="ARBA00012513"/>
    </source>
</evidence>
<dbReference type="RefSeq" id="WP_067984841.1">
    <property type="nucleotide sequence ID" value="NZ_VMSD01000005.1"/>
</dbReference>
<comment type="caution">
    <text evidence="11">The sequence shown here is derived from an EMBL/GenBank/DDBJ whole genome shotgun (WGS) entry which is preliminary data.</text>
</comment>
<keyword evidence="6 7" id="KW-0067">ATP-binding</keyword>
<feature type="region of interest" description="Disordered" evidence="8">
    <location>
        <begin position="276"/>
        <end position="394"/>
    </location>
</feature>
<keyword evidence="9" id="KW-1133">Transmembrane helix</keyword>
<dbReference type="PANTHER" id="PTHR43289:SF6">
    <property type="entry name" value="SERINE_THREONINE-PROTEIN KINASE NEKL-3"/>
    <property type="match status" value="1"/>
</dbReference>
<evidence type="ECO:0000256" key="6">
    <source>
        <dbReference type="ARBA" id="ARBA00022840"/>
    </source>
</evidence>